<name>A0ABT4R2W6_9HYPH</name>
<proteinExistence type="predicted"/>
<gene>
    <name evidence="2" type="ORF">OOJ09_28660</name>
</gene>
<dbReference type="InterPro" id="IPR000845">
    <property type="entry name" value="Nucleoside_phosphorylase_d"/>
</dbReference>
<comment type="caution">
    <text evidence="2">The sequence shown here is derived from an EMBL/GenBank/DDBJ whole genome shotgun (WGS) entry which is preliminary data.</text>
</comment>
<evidence type="ECO:0000313" key="2">
    <source>
        <dbReference type="EMBL" id="MCZ8548166.1"/>
    </source>
</evidence>
<feature type="domain" description="Nucleoside phosphorylase" evidence="1">
    <location>
        <begin position="81"/>
        <end position="250"/>
    </location>
</feature>
<dbReference type="InterPro" id="IPR035994">
    <property type="entry name" value="Nucleoside_phosphorylase_sf"/>
</dbReference>
<dbReference type="SUPFAM" id="SSF53167">
    <property type="entry name" value="Purine and uridine phosphorylases"/>
    <property type="match status" value="1"/>
</dbReference>
<dbReference type="Proteomes" id="UP001152178">
    <property type="component" value="Unassembled WGS sequence"/>
</dbReference>
<sequence>MTPPIPRSPLLELKDYSAESVFQVENMLREARRQKGLPLEPVPAVCVLDPDGDIVRRLRKDGRARPSPGWACYHTVLDEFELDGQTLGIVGCAVGSSFAVLVAEQLFASGCLLLISITSAGQITVLGPPPYFVLIDRALRDEGTSHHYAPPAEFAEGNADLIAWVRPSLTDLPEPIHTGASWTTDAPFRETERAIEARRMQGIAAVEMEAAALYAFAAARHKHVICFAHVTNQMGQAEGDFEKGEADGTADALAVIAAVARSVRTYQPLNGGRVSVGICGPDDSRS</sequence>
<reference evidence="2" key="1">
    <citation type="submission" date="2022-11" db="EMBL/GenBank/DDBJ databases">
        <authorList>
            <person name="Coimbra C."/>
        </authorList>
    </citation>
    <scope>NUCLEOTIDE SEQUENCE</scope>
    <source>
        <strain evidence="2">Jales19</strain>
    </source>
</reference>
<accession>A0ABT4R2W6</accession>
<dbReference type="CDD" id="cd09007">
    <property type="entry name" value="NP-I_spr0068"/>
    <property type="match status" value="1"/>
</dbReference>
<dbReference type="Gene3D" id="3.40.50.1580">
    <property type="entry name" value="Nucleoside phosphorylase domain"/>
    <property type="match status" value="1"/>
</dbReference>
<keyword evidence="3" id="KW-1185">Reference proteome</keyword>
<evidence type="ECO:0000313" key="3">
    <source>
        <dbReference type="Proteomes" id="UP001152178"/>
    </source>
</evidence>
<dbReference type="EMBL" id="JAPFQA010000022">
    <property type="protein sequence ID" value="MCZ8548166.1"/>
    <property type="molecule type" value="Genomic_DNA"/>
</dbReference>
<dbReference type="Pfam" id="PF01048">
    <property type="entry name" value="PNP_UDP_1"/>
    <property type="match status" value="1"/>
</dbReference>
<organism evidence="2 3">
    <name type="scientific">Mesorhizobium qingshengii</name>
    <dbReference type="NCBI Taxonomy" id="1165689"/>
    <lineage>
        <taxon>Bacteria</taxon>
        <taxon>Pseudomonadati</taxon>
        <taxon>Pseudomonadota</taxon>
        <taxon>Alphaproteobacteria</taxon>
        <taxon>Hyphomicrobiales</taxon>
        <taxon>Phyllobacteriaceae</taxon>
        <taxon>Mesorhizobium</taxon>
    </lineage>
</organism>
<evidence type="ECO:0000259" key="1">
    <source>
        <dbReference type="Pfam" id="PF01048"/>
    </source>
</evidence>
<dbReference type="RefSeq" id="WP_269908422.1">
    <property type="nucleotide sequence ID" value="NZ_JAPFQA010000022.1"/>
</dbReference>
<protein>
    <submittedName>
        <fullName evidence="2">Nucleoside phosphorylase</fullName>
    </submittedName>
</protein>